<evidence type="ECO:0000256" key="1">
    <source>
        <dbReference type="ARBA" id="ARBA00004473"/>
    </source>
</evidence>
<evidence type="ECO:0000256" key="6">
    <source>
        <dbReference type="ARBA" id="ARBA00031700"/>
    </source>
</evidence>
<dbReference type="Gene3D" id="1.20.120.1630">
    <property type="match status" value="1"/>
</dbReference>
<evidence type="ECO:0000256" key="5">
    <source>
        <dbReference type="ARBA" id="ARBA00023136"/>
    </source>
</evidence>
<sequence length="271" mass="32336">MGNTWDITSFIAFELRHSHTFAEKMIAKTFLVTLCVTSFFYIFYILRKLAYFLSDPNERQRTLVLSSKDENLHFATLWVLLIDSFLLSIFILQHSLMATAVVKNMLKRLYIDEIERSFYNICSAAALWLLLDNWQFIPWINIWSFDVSNNNILWSIFMGIHIIGWCIIYGGCLVMDISELAGFKQVYYKVTARPCPMSKKSRELQRYYSHMRHPSFIGFLLILWIHPIMTLDRFLLASVLTMYMVLMWNVDKEDYQYHAHVLRWKQRERSF</sequence>
<comment type="subcellular location">
    <subcellularLocation>
        <location evidence="1">Nucleus inner membrane</location>
        <topology evidence="1">Multi-pass membrane protein</topology>
    </subcellularLocation>
</comment>
<protein>
    <recommendedName>
        <fullName evidence="7">Nuclear envelope membrane protein</fullName>
    </recommendedName>
    <alternativeName>
        <fullName evidence="6">Nuclear rim protein</fullName>
    </alternativeName>
</protein>
<evidence type="ECO:0000256" key="3">
    <source>
        <dbReference type="ARBA" id="ARBA00022692"/>
    </source>
</evidence>
<gene>
    <name evidence="9" type="ORF">KPH14_008567</name>
</gene>
<reference evidence="9" key="2">
    <citation type="journal article" date="2023" name="Commun. Biol.">
        <title>Intrasexual cuticular hydrocarbon dimorphism in a wasp sheds light on hydrocarbon biosynthesis genes in Hymenoptera.</title>
        <authorList>
            <person name="Moris V.C."/>
            <person name="Podsiadlowski L."/>
            <person name="Martin S."/>
            <person name="Oeyen J.P."/>
            <person name="Donath A."/>
            <person name="Petersen M."/>
            <person name="Wilbrandt J."/>
            <person name="Misof B."/>
            <person name="Liedtke D."/>
            <person name="Thamm M."/>
            <person name="Scheiner R."/>
            <person name="Schmitt T."/>
            <person name="Niehuis O."/>
        </authorList>
    </citation>
    <scope>NUCLEOTIDE SEQUENCE</scope>
    <source>
        <strain evidence="9">GBR_01_08_01A</strain>
    </source>
</reference>
<feature type="transmembrane region" description="Helical" evidence="8">
    <location>
        <begin position="152"/>
        <end position="175"/>
    </location>
</feature>
<reference evidence="9" key="1">
    <citation type="submission" date="2021-08" db="EMBL/GenBank/DDBJ databases">
        <authorList>
            <person name="Misof B."/>
            <person name="Oliver O."/>
            <person name="Podsiadlowski L."/>
            <person name="Donath A."/>
            <person name="Peters R."/>
            <person name="Mayer C."/>
            <person name="Rust J."/>
            <person name="Gunkel S."/>
            <person name="Lesny P."/>
            <person name="Martin S."/>
            <person name="Oeyen J.P."/>
            <person name="Petersen M."/>
            <person name="Panagiotis P."/>
            <person name="Wilbrandt J."/>
            <person name="Tanja T."/>
        </authorList>
    </citation>
    <scope>NUCLEOTIDE SEQUENCE</scope>
    <source>
        <strain evidence="9">GBR_01_08_01A</strain>
        <tissue evidence="9">Thorax + abdomen</tissue>
    </source>
</reference>
<keyword evidence="10" id="KW-1185">Reference proteome</keyword>
<keyword evidence="4 8" id="KW-1133">Transmembrane helix</keyword>
<dbReference type="GO" id="GO:0005637">
    <property type="term" value="C:nuclear inner membrane"/>
    <property type="evidence" value="ECO:0007669"/>
    <property type="project" value="UniProtKB-SubCell"/>
</dbReference>
<dbReference type="PANTHER" id="PTHR31040">
    <property type="entry name" value="NURIM"/>
    <property type="match status" value="1"/>
</dbReference>
<evidence type="ECO:0000256" key="7">
    <source>
        <dbReference type="ARBA" id="ARBA00032957"/>
    </source>
</evidence>
<evidence type="ECO:0000256" key="4">
    <source>
        <dbReference type="ARBA" id="ARBA00022989"/>
    </source>
</evidence>
<dbReference type="AlphaFoldDB" id="A0AAD9VT13"/>
<organism evidence="9 10">
    <name type="scientific">Odynerus spinipes</name>
    <dbReference type="NCBI Taxonomy" id="1348599"/>
    <lineage>
        <taxon>Eukaryota</taxon>
        <taxon>Metazoa</taxon>
        <taxon>Ecdysozoa</taxon>
        <taxon>Arthropoda</taxon>
        <taxon>Hexapoda</taxon>
        <taxon>Insecta</taxon>
        <taxon>Pterygota</taxon>
        <taxon>Neoptera</taxon>
        <taxon>Endopterygota</taxon>
        <taxon>Hymenoptera</taxon>
        <taxon>Apocrita</taxon>
        <taxon>Aculeata</taxon>
        <taxon>Vespoidea</taxon>
        <taxon>Vespidae</taxon>
        <taxon>Eumeninae</taxon>
        <taxon>Odynerus</taxon>
    </lineage>
</organism>
<dbReference type="InterPro" id="IPR033580">
    <property type="entry name" value="Nurim-like"/>
</dbReference>
<comment type="caution">
    <text evidence="9">The sequence shown here is derived from an EMBL/GenBank/DDBJ whole genome shotgun (WGS) entry which is preliminary data.</text>
</comment>
<name>A0AAD9VT13_9HYME</name>
<keyword evidence="3 8" id="KW-0812">Transmembrane</keyword>
<evidence type="ECO:0000256" key="8">
    <source>
        <dbReference type="SAM" id="Phobius"/>
    </source>
</evidence>
<accession>A0AAD9VT13</accession>
<feature type="transmembrane region" description="Helical" evidence="8">
    <location>
        <begin position="25"/>
        <end position="46"/>
    </location>
</feature>
<proteinExistence type="inferred from homology"/>
<feature type="transmembrane region" description="Helical" evidence="8">
    <location>
        <begin position="75"/>
        <end position="97"/>
    </location>
</feature>
<dbReference type="EMBL" id="JAIFRP010000022">
    <property type="protein sequence ID" value="KAK2585047.1"/>
    <property type="molecule type" value="Genomic_DNA"/>
</dbReference>
<dbReference type="PANTHER" id="PTHR31040:SF1">
    <property type="entry name" value="NURIM"/>
    <property type="match status" value="1"/>
</dbReference>
<dbReference type="Proteomes" id="UP001258017">
    <property type="component" value="Unassembled WGS sequence"/>
</dbReference>
<keyword evidence="5 8" id="KW-0472">Membrane</keyword>
<evidence type="ECO:0000256" key="2">
    <source>
        <dbReference type="ARBA" id="ARBA00010631"/>
    </source>
</evidence>
<evidence type="ECO:0000313" key="9">
    <source>
        <dbReference type="EMBL" id="KAK2585047.1"/>
    </source>
</evidence>
<comment type="similarity">
    <text evidence="2">Belongs to the nurim family.</text>
</comment>
<feature type="transmembrane region" description="Helical" evidence="8">
    <location>
        <begin position="118"/>
        <end position="140"/>
    </location>
</feature>
<feature type="transmembrane region" description="Helical" evidence="8">
    <location>
        <begin position="207"/>
        <end position="228"/>
    </location>
</feature>
<evidence type="ECO:0000313" key="10">
    <source>
        <dbReference type="Proteomes" id="UP001258017"/>
    </source>
</evidence>